<sequence length="155" mass="17578">MKKETPPVRRGLANNKKKKLLFFCTAHRAFTVVLGQVTFTDTDRGRSNFYQFVVIDELQSLLQGHLNRRNQNRCFVSTRRTHVGQFLTGQAVYRQVVGTAVNTDDLAFVNFSAVAEEQLTAILQTEQRERYRFTLTVGDQYAVVTLATSPGRTSS</sequence>
<name>A0A378B7G0_KLEPO</name>
<dbReference type="Proteomes" id="UP000254487">
    <property type="component" value="Unassembled WGS sequence"/>
</dbReference>
<accession>A0A378B7G0</accession>
<gene>
    <name evidence="1" type="ORF">NCTC10313_06998</name>
</gene>
<evidence type="ECO:0000313" key="1">
    <source>
        <dbReference type="EMBL" id="STV30817.1"/>
    </source>
</evidence>
<organism evidence="1 2">
    <name type="scientific">Klebsiella pneumoniae subsp. ozaenae</name>
    <dbReference type="NCBI Taxonomy" id="574"/>
    <lineage>
        <taxon>Bacteria</taxon>
        <taxon>Pseudomonadati</taxon>
        <taxon>Pseudomonadota</taxon>
        <taxon>Gammaproteobacteria</taxon>
        <taxon>Enterobacterales</taxon>
        <taxon>Enterobacteriaceae</taxon>
        <taxon>Klebsiella/Raoultella group</taxon>
        <taxon>Klebsiella</taxon>
        <taxon>Klebsiella pneumoniae complex</taxon>
    </lineage>
</organism>
<proteinExistence type="predicted"/>
<dbReference type="AlphaFoldDB" id="A0A378B7G0"/>
<evidence type="ECO:0000313" key="2">
    <source>
        <dbReference type="Proteomes" id="UP000254487"/>
    </source>
</evidence>
<dbReference type="EMBL" id="UGLW01000003">
    <property type="protein sequence ID" value="STV30817.1"/>
    <property type="molecule type" value="Genomic_DNA"/>
</dbReference>
<reference evidence="1 2" key="1">
    <citation type="submission" date="2018-06" db="EMBL/GenBank/DDBJ databases">
        <authorList>
            <consortium name="Pathogen Informatics"/>
            <person name="Doyle S."/>
        </authorList>
    </citation>
    <scope>NUCLEOTIDE SEQUENCE [LARGE SCALE GENOMIC DNA]</scope>
    <source>
        <strain evidence="1 2">NCTC10313</strain>
    </source>
</reference>
<protein>
    <submittedName>
        <fullName evidence="1">Uncharacterized protein</fullName>
    </submittedName>
</protein>